<proteinExistence type="predicted"/>
<dbReference type="AlphaFoldDB" id="A0A7X9XAU4"/>
<sequence length="548" mass="64518">MYKFFTPLLLLLLTSLTSLGNNELDSLYKELDLLIAQRPQLELQKNKEIDKFRYVMESDTTALREKYFLAMEIFKLYEVFEFYGALHFINEAIKFSKELGEEKLINDTYINLANLLIRSGIYLESEEILEGIDQSTLSNSQLIFYNLIYKELYYQLSFYTRVKHLKKSYQEKYQHYSKILLELLPEHSDEYLAIKEVQALDQKNVQEARRINALRLSRTQVGQREYSKITFLHSITYEFEKDLENQKKYLVLSAISDVKGSIKDNASLAVLANQLYKSGDLERAYKYINISYEDAHFYNSDLRKIQIADILPLISKSYEDQLIEQKLSLQVFTIVTSLLSFVLIFAFFYIRRQVNIVRKARNKSVEVNDQLKTSNAELITANEQLKKLHSDLYKTNHVKEVYIGEFLKICSDYIDKLENQAMHTQKMLIGRKYGVLLDEIKNQDVRKVEMKQFYKNFDTTFLNIYPDFVEEMNRLLDPEDPIKLKAKDLLNTELRIFALVRLGISDSAKISKLLGNSVTTIYNYRVKIKNKAVVDRERFEEYVMKIGE</sequence>
<evidence type="ECO:0000256" key="2">
    <source>
        <dbReference type="SAM" id="Phobius"/>
    </source>
</evidence>
<keyword evidence="2" id="KW-1133">Transmembrane helix</keyword>
<name>A0A7X9XAU4_9BACT</name>
<feature type="signal peptide" evidence="3">
    <location>
        <begin position="1"/>
        <end position="20"/>
    </location>
</feature>
<evidence type="ECO:0000256" key="3">
    <source>
        <dbReference type="SAM" id="SignalP"/>
    </source>
</evidence>
<dbReference type="EMBL" id="JABANE010000054">
    <property type="protein sequence ID" value="NME70046.1"/>
    <property type="molecule type" value="Genomic_DNA"/>
</dbReference>
<comment type="caution">
    <text evidence="5">The sequence shown here is derived from an EMBL/GenBank/DDBJ whole genome shotgun (WGS) entry which is preliminary data.</text>
</comment>
<feature type="chain" id="PRO_5030978571" description="DUF6377 domain-containing protein" evidence="3">
    <location>
        <begin position="21"/>
        <end position="548"/>
    </location>
</feature>
<gene>
    <name evidence="5" type="ORF">HHU12_18880</name>
</gene>
<dbReference type="InterPro" id="IPR045957">
    <property type="entry name" value="DUF6377"/>
</dbReference>
<organism evidence="5 6">
    <name type="scientific">Flammeovirga aprica JL-4</name>
    <dbReference type="NCBI Taxonomy" id="694437"/>
    <lineage>
        <taxon>Bacteria</taxon>
        <taxon>Pseudomonadati</taxon>
        <taxon>Bacteroidota</taxon>
        <taxon>Cytophagia</taxon>
        <taxon>Cytophagales</taxon>
        <taxon>Flammeovirgaceae</taxon>
        <taxon>Flammeovirga</taxon>
    </lineage>
</organism>
<keyword evidence="2" id="KW-0812">Transmembrane</keyword>
<feature type="transmembrane region" description="Helical" evidence="2">
    <location>
        <begin position="327"/>
        <end position="350"/>
    </location>
</feature>
<feature type="coiled-coil region" evidence="1">
    <location>
        <begin position="357"/>
        <end position="391"/>
    </location>
</feature>
<keyword evidence="6" id="KW-1185">Reference proteome</keyword>
<reference evidence="5 6" key="1">
    <citation type="submission" date="2020-04" db="EMBL/GenBank/DDBJ databases">
        <title>Flammeovirga sp. SR4, a novel species isolated from seawater.</title>
        <authorList>
            <person name="Wang X."/>
        </authorList>
    </citation>
    <scope>NUCLEOTIDE SEQUENCE [LARGE SCALE GENOMIC DNA]</scope>
    <source>
        <strain evidence="5 6">ATCC 23126</strain>
    </source>
</reference>
<dbReference type="Proteomes" id="UP000576082">
    <property type="component" value="Unassembled WGS sequence"/>
</dbReference>
<dbReference type="RefSeq" id="WP_169658296.1">
    <property type="nucleotide sequence ID" value="NZ_JABANE010000054.1"/>
</dbReference>
<dbReference type="Pfam" id="PF19904">
    <property type="entry name" value="DUF6377"/>
    <property type="match status" value="1"/>
</dbReference>
<evidence type="ECO:0000259" key="4">
    <source>
        <dbReference type="Pfam" id="PF19904"/>
    </source>
</evidence>
<protein>
    <recommendedName>
        <fullName evidence="4">DUF6377 domain-containing protein</fullName>
    </recommendedName>
</protein>
<evidence type="ECO:0000313" key="5">
    <source>
        <dbReference type="EMBL" id="NME70046.1"/>
    </source>
</evidence>
<feature type="domain" description="DUF6377" evidence="4">
    <location>
        <begin position="257"/>
        <end position="511"/>
    </location>
</feature>
<accession>A0A7X9XAU4</accession>
<keyword evidence="1" id="KW-0175">Coiled coil</keyword>
<keyword evidence="2" id="KW-0472">Membrane</keyword>
<evidence type="ECO:0000256" key="1">
    <source>
        <dbReference type="SAM" id="Coils"/>
    </source>
</evidence>
<keyword evidence="3" id="KW-0732">Signal</keyword>
<evidence type="ECO:0000313" key="6">
    <source>
        <dbReference type="Proteomes" id="UP000576082"/>
    </source>
</evidence>